<organism evidence="3 4">
    <name type="scientific">Kistimonas scapharcae</name>
    <dbReference type="NCBI Taxonomy" id="1036133"/>
    <lineage>
        <taxon>Bacteria</taxon>
        <taxon>Pseudomonadati</taxon>
        <taxon>Pseudomonadota</taxon>
        <taxon>Gammaproteobacteria</taxon>
        <taxon>Oceanospirillales</taxon>
        <taxon>Endozoicomonadaceae</taxon>
        <taxon>Kistimonas</taxon>
    </lineage>
</organism>
<comment type="caution">
    <text evidence="3">The sequence shown here is derived from an EMBL/GenBank/DDBJ whole genome shotgun (WGS) entry which is preliminary data.</text>
</comment>
<evidence type="ECO:0000313" key="4">
    <source>
        <dbReference type="Proteomes" id="UP001500604"/>
    </source>
</evidence>
<evidence type="ECO:0000313" key="3">
    <source>
        <dbReference type="EMBL" id="GAA4650507.1"/>
    </source>
</evidence>
<sequence length="193" mass="21871">MTDQHKTRDSLLNNLEKIRTEAGLPPVHAWNPPFCGDMDMVIRRDGSWHYMGSPIGRASMVRLFSTIMRHDDDDCYYLVTPVEKVRIQVEDAPFVAIAVDAEGKGQDQVLTFTTNVGDTVRLDSEHPFRVDLDPESAEPSPYILVRDRLEALVHRNVFYQLVEMADIQSMKGNDWYGIWSGGAFYKIAPVASP</sequence>
<dbReference type="Gene3D" id="2.30.270.10">
    <property type="entry name" value="duf1285 protein"/>
    <property type="match status" value="1"/>
</dbReference>
<accession>A0ABP8V6E0</accession>
<dbReference type="Pfam" id="PF21028">
    <property type="entry name" value="DUF1285_C"/>
    <property type="match status" value="1"/>
</dbReference>
<keyword evidence="4" id="KW-1185">Reference proteome</keyword>
<dbReference type="RefSeq" id="WP_425559269.1">
    <property type="nucleotide sequence ID" value="NZ_BAABFL010000401.1"/>
</dbReference>
<reference evidence="4" key="1">
    <citation type="journal article" date="2019" name="Int. J. Syst. Evol. Microbiol.">
        <title>The Global Catalogue of Microorganisms (GCM) 10K type strain sequencing project: providing services to taxonomists for standard genome sequencing and annotation.</title>
        <authorList>
            <consortium name="The Broad Institute Genomics Platform"/>
            <consortium name="The Broad Institute Genome Sequencing Center for Infectious Disease"/>
            <person name="Wu L."/>
            <person name="Ma J."/>
        </authorList>
    </citation>
    <scope>NUCLEOTIDE SEQUENCE [LARGE SCALE GENOMIC DNA]</scope>
    <source>
        <strain evidence="4">JCM 17805</strain>
    </source>
</reference>
<dbReference type="PIRSF" id="PIRSF029557">
    <property type="entry name" value="UCP029557"/>
    <property type="match status" value="1"/>
</dbReference>
<dbReference type="EMBL" id="BAABFL010000401">
    <property type="protein sequence ID" value="GAA4650507.1"/>
    <property type="molecule type" value="Genomic_DNA"/>
</dbReference>
<dbReference type="Proteomes" id="UP001500604">
    <property type="component" value="Unassembled WGS sequence"/>
</dbReference>
<dbReference type="InterPro" id="IPR023361">
    <property type="entry name" value="DUF1285_beta_roll_sf"/>
</dbReference>
<dbReference type="Gene3D" id="3.10.540.10">
    <property type="entry name" value="duf1285 like domain"/>
    <property type="match status" value="1"/>
</dbReference>
<evidence type="ECO:0000259" key="2">
    <source>
        <dbReference type="Pfam" id="PF21028"/>
    </source>
</evidence>
<dbReference type="InterPro" id="IPR048342">
    <property type="entry name" value="DUF1285_C"/>
</dbReference>
<evidence type="ECO:0000259" key="1">
    <source>
        <dbReference type="Pfam" id="PF06938"/>
    </source>
</evidence>
<dbReference type="Pfam" id="PF06938">
    <property type="entry name" value="DUF1285_N"/>
    <property type="match status" value="1"/>
</dbReference>
<dbReference type="Gene3D" id="2.20.70.10">
    <property type="match status" value="1"/>
</dbReference>
<feature type="domain" description="DUF1285" evidence="2">
    <location>
        <begin position="93"/>
        <end position="187"/>
    </location>
</feature>
<name>A0ABP8V6E0_9GAMM</name>
<dbReference type="InterPro" id="IPR048341">
    <property type="entry name" value="DUF1285_N"/>
</dbReference>
<proteinExistence type="predicted"/>
<gene>
    <name evidence="3" type="ORF">GCM10023116_27900</name>
</gene>
<feature type="domain" description="DUF1285" evidence="1">
    <location>
        <begin position="25"/>
        <end position="92"/>
    </location>
</feature>
<dbReference type="InterPro" id="IPR010707">
    <property type="entry name" value="DUF1285"/>
</dbReference>
<protein>
    <submittedName>
        <fullName evidence="3">DUF1285 domain-containing protein</fullName>
    </submittedName>
</protein>